<dbReference type="SUPFAM" id="SSF52540">
    <property type="entry name" value="P-loop containing nucleoside triphosphate hydrolases"/>
    <property type="match status" value="2"/>
</dbReference>
<evidence type="ECO:0000256" key="1">
    <source>
        <dbReference type="ARBA" id="ARBA00012552"/>
    </source>
</evidence>
<proteinExistence type="inferred from homology"/>
<evidence type="ECO:0000256" key="2">
    <source>
        <dbReference type="ARBA" id="ARBA00022741"/>
    </source>
</evidence>
<evidence type="ECO:0000256" key="5">
    <source>
        <dbReference type="ARBA" id="ARBA00022840"/>
    </source>
</evidence>
<dbReference type="SMART" id="SM00490">
    <property type="entry name" value="HELICc"/>
    <property type="match status" value="1"/>
</dbReference>
<dbReference type="SMART" id="SM00487">
    <property type="entry name" value="DEXDc"/>
    <property type="match status" value="1"/>
</dbReference>
<feature type="domain" description="Helicase C-terminal" evidence="11">
    <location>
        <begin position="365"/>
        <end position="547"/>
    </location>
</feature>
<dbReference type="GO" id="GO:0003723">
    <property type="term" value="F:RNA binding"/>
    <property type="evidence" value="ECO:0007669"/>
    <property type="project" value="UniProtKB-KW"/>
</dbReference>
<dbReference type="PANTHER" id="PTHR47958">
    <property type="entry name" value="ATP-DEPENDENT RNA HELICASE DBP3"/>
    <property type="match status" value="1"/>
</dbReference>
<organism evidence="12">
    <name type="scientific">Odontella aurita</name>
    <dbReference type="NCBI Taxonomy" id="265563"/>
    <lineage>
        <taxon>Eukaryota</taxon>
        <taxon>Sar</taxon>
        <taxon>Stramenopiles</taxon>
        <taxon>Ochrophyta</taxon>
        <taxon>Bacillariophyta</taxon>
        <taxon>Mediophyceae</taxon>
        <taxon>Biddulphiophycidae</taxon>
        <taxon>Eupodiscales</taxon>
        <taxon>Odontellaceae</taxon>
        <taxon>Odontella</taxon>
    </lineage>
</organism>
<evidence type="ECO:0000256" key="8">
    <source>
        <dbReference type="RuleBase" id="RU000492"/>
    </source>
</evidence>
<comment type="catalytic activity">
    <reaction evidence="7">
        <text>ATP + H2O = ADP + phosphate + H(+)</text>
        <dbReference type="Rhea" id="RHEA:13065"/>
        <dbReference type="ChEBI" id="CHEBI:15377"/>
        <dbReference type="ChEBI" id="CHEBI:15378"/>
        <dbReference type="ChEBI" id="CHEBI:30616"/>
        <dbReference type="ChEBI" id="CHEBI:43474"/>
        <dbReference type="ChEBI" id="CHEBI:456216"/>
        <dbReference type="EC" id="3.6.4.13"/>
    </reaction>
</comment>
<evidence type="ECO:0000256" key="6">
    <source>
        <dbReference type="ARBA" id="ARBA00022884"/>
    </source>
</evidence>
<feature type="domain" description="Helicase ATP-binding" evidence="10">
    <location>
        <begin position="166"/>
        <end position="354"/>
    </location>
</feature>
<keyword evidence="6" id="KW-0694">RNA-binding</keyword>
<dbReference type="InterPro" id="IPR044763">
    <property type="entry name" value="Ded1/Dbp1_DEADc"/>
</dbReference>
<keyword evidence="5 8" id="KW-0067">ATP-binding</keyword>
<dbReference type="InterPro" id="IPR001650">
    <property type="entry name" value="Helicase_C-like"/>
</dbReference>
<dbReference type="PROSITE" id="PS51194">
    <property type="entry name" value="HELICASE_CTER"/>
    <property type="match status" value="1"/>
</dbReference>
<name>A0A7S4JE29_9STRA</name>
<dbReference type="GO" id="GO:0005524">
    <property type="term" value="F:ATP binding"/>
    <property type="evidence" value="ECO:0007669"/>
    <property type="project" value="UniProtKB-KW"/>
</dbReference>
<reference evidence="12" key="1">
    <citation type="submission" date="2021-01" db="EMBL/GenBank/DDBJ databases">
        <authorList>
            <person name="Corre E."/>
            <person name="Pelletier E."/>
            <person name="Niang G."/>
            <person name="Scheremetjew M."/>
            <person name="Finn R."/>
            <person name="Kale V."/>
            <person name="Holt S."/>
            <person name="Cochrane G."/>
            <person name="Meng A."/>
            <person name="Brown T."/>
            <person name="Cohen L."/>
        </authorList>
    </citation>
    <scope>NUCLEOTIDE SEQUENCE</scope>
    <source>
        <strain evidence="12">Isolate 1302-5</strain>
    </source>
</reference>
<dbReference type="Gene3D" id="3.40.50.300">
    <property type="entry name" value="P-loop containing nucleotide triphosphate hydrolases"/>
    <property type="match status" value="2"/>
</dbReference>
<protein>
    <recommendedName>
        <fullName evidence="1">RNA helicase</fullName>
        <ecNumber evidence="1">3.6.4.13</ecNumber>
    </recommendedName>
</protein>
<feature type="region of interest" description="Disordered" evidence="9">
    <location>
        <begin position="1"/>
        <end position="74"/>
    </location>
</feature>
<evidence type="ECO:0000256" key="3">
    <source>
        <dbReference type="ARBA" id="ARBA00022801"/>
    </source>
</evidence>
<evidence type="ECO:0000313" key="12">
    <source>
        <dbReference type="EMBL" id="CAE2260727.1"/>
    </source>
</evidence>
<accession>A0A7S4JE29</accession>
<dbReference type="InterPro" id="IPR014001">
    <property type="entry name" value="Helicase_ATP-bd"/>
</dbReference>
<evidence type="ECO:0000256" key="4">
    <source>
        <dbReference type="ARBA" id="ARBA00022806"/>
    </source>
</evidence>
<evidence type="ECO:0000259" key="11">
    <source>
        <dbReference type="PROSITE" id="PS51194"/>
    </source>
</evidence>
<dbReference type="GO" id="GO:0016787">
    <property type="term" value="F:hydrolase activity"/>
    <property type="evidence" value="ECO:0007669"/>
    <property type="project" value="UniProtKB-KW"/>
</dbReference>
<feature type="compositionally biased region" description="Gly residues" evidence="9">
    <location>
        <begin position="22"/>
        <end position="34"/>
    </location>
</feature>
<feature type="compositionally biased region" description="Gly residues" evidence="9">
    <location>
        <begin position="1"/>
        <end position="14"/>
    </location>
</feature>
<dbReference type="EMBL" id="HBKQ01038542">
    <property type="protein sequence ID" value="CAE2260727.1"/>
    <property type="molecule type" value="Transcribed_RNA"/>
</dbReference>
<dbReference type="AlphaFoldDB" id="A0A7S4JE29"/>
<dbReference type="PROSITE" id="PS00039">
    <property type="entry name" value="DEAD_ATP_HELICASE"/>
    <property type="match status" value="1"/>
</dbReference>
<sequence length="622" mass="67270">MTPGRGGGRQGRGGGRGRGRGGRGSSVGGRGGGDSSPRHGRSPEGGESSRERLKDRRRQRQSVAVQRKADAEAEYFRQCQSEEIQRSRNQPRRGRPEAELFSKQVSAGINFDRYDRIDVELKGPGSDEVPPLVAFSDLGPKLPGFLSKNVGLMGYESPTPIQKYAVPLALAGRDLMCCAQTGSGKTCAFLLPIVSHLGGNHGSTAPPPQVRVGDPAFPRCVVMAPTRELAAQIQLEAEKLCHNSTIRPVVVYGGADQRKQVRELAHGADIVVATPGRLTDFIDRGIVSMSYVAFLVLDEADRMLDMGFEPQIRRIVEKADMPSKEHRQTLLFSATFAPEIQKLAAAFLRPYVWIAVGRVGSTVENIEQRLVQSTSEKRKKLRLVVKALAEKEGRTLVFVQKKRTATWIKNQLRRGGPADGSPEERFPPVLAEDIHGDRSQSQREAALRKFREGTVRVLVATDVAARGLDIGGVEHVINMDLPCAKDEFDSYVHRIGRTGRAGHMGLATSLYVPGNEPKTGNASIAKSLMAQMRETGSDIPDWFAALPECGGGGWEKDGGKKKKFGGLDVRDASSGEQGQGEGPSRVVSSRSGRGDSRGGSSRRGRGGRGRGKGRGGVETKSK</sequence>
<evidence type="ECO:0000256" key="7">
    <source>
        <dbReference type="ARBA" id="ARBA00047984"/>
    </source>
</evidence>
<gene>
    <name evidence="12" type="ORF">OAUR00152_LOCUS26645</name>
</gene>
<keyword evidence="2 8" id="KW-0547">Nucleotide-binding</keyword>
<keyword evidence="4 8" id="KW-0347">Helicase</keyword>
<feature type="compositionally biased region" description="Basic and acidic residues" evidence="9">
    <location>
        <begin position="41"/>
        <end position="54"/>
    </location>
</feature>
<dbReference type="InterPro" id="IPR011545">
    <property type="entry name" value="DEAD/DEAH_box_helicase_dom"/>
</dbReference>
<dbReference type="Pfam" id="PF00270">
    <property type="entry name" value="DEAD"/>
    <property type="match status" value="1"/>
</dbReference>
<dbReference type="InterPro" id="IPR027417">
    <property type="entry name" value="P-loop_NTPase"/>
</dbReference>
<evidence type="ECO:0000256" key="9">
    <source>
        <dbReference type="SAM" id="MobiDB-lite"/>
    </source>
</evidence>
<feature type="compositionally biased region" description="Basic residues" evidence="9">
    <location>
        <begin position="600"/>
        <end position="613"/>
    </location>
</feature>
<dbReference type="EC" id="3.6.4.13" evidence="1"/>
<feature type="region of interest" description="Disordered" evidence="9">
    <location>
        <begin position="554"/>
        <end position="622"/>
    </location>
</feature>
<dbReference type="FunFam" id="3.40.50.300:FF:000397">
    <property type="entry name" value="Probable ATP-dependent RNA helicase DDX4"/>
    <property type="match status" value="1"/>
</dbReference>
<dbReference type="Pfam" id="PF00271">
    <property type="entry name" value="Helicase_C"/>
    <property type="match status" value="1"/>
</dbReference>
<keyword evidence="3 8" id="KW-0378">Hydrolase</keyword>
<dbReference type="CDD" id="cd17967">
    <property type="entry name" value="DEADc_DDX3_DDX4"/>
    <property type="match status" value="1"/>
</dbReference>
<dbReference type="PROSITE" id="PS51192">
    <property type="entry name" value="HELICASE_ATP_BIND_1"/>
    <property type="match status" value="1"/>
</dbReference>
<dbReference type="InterPro" id="IPR000629">
    <property type="entry name" value="RNA-helicase_DEAD-box_CS"/>
</dbReference>
<dbReference type="CDD" id="cd18787">
    <property type="entry name" value="SF2_C_DEAD"/>
    <property type="match status" value="1"/>
</dbReference>
<comment type="similarity">
    <text evidence="8">Belongs to the DEAD box helicase family.</text>
</comment>
<feature type="compositionally biased region" description="Low complexity" evidence="9">
    <location>
        <begin position="582"/>
        <end position="591"/>
    </location>
</feature>
<dbReference type="GO" id="GO:0003724">
    <property type="term" value="F:RNA helicase activity"/>
    <property type="evidence" value="ECO:0007669"/>
    <property type="project" value="UniProtKB-EC"/>
</dbReference>
<evidence type="ECO:0000259" key="10">
    <source>
        <dbReference type="PROSITE" id="PS51192"/>
    </source>
</evidence>